<feature type="compositionally biased region" description="Low complexity" evidence="1">
    <location>
        <begin position="57"/>
        <end position="80"/>
    </location>
</feature>
<dbReference type="AlphaFoldDB" id="A0A7J7DJY8"/>
<keyword evidence="3" id="KW-1185">Reference proteome</keyword>
<dbReference type="PANTHER" id="PTHR47290:SF4">
    <property type="entry name" value="RING FINGER PROTEIN"/>
    <property type="match status" value="1"/>
</dbReference>
<dbReference type="InterPro" id="IPR044171">
    <property type="entry name" value="LAX2-like"/>
</dbReference>
<evidence type="ECO:0000256" key="1">
    <source>
        <dbReference type="SAM" id="MobiDB-lite"/>
    </source>
</evidence>
<evidence type="ECO:0008006" key="4">
    <source>
        <dbReference type="Google" id="ProtNLM"/>
    </source>
</evidence>
<comment type="caution">
    <text evidence="2">The sequence shown here is derived from an EMBL/GenBank/DDBJ whole genome shotgun (WGS) entry which is preliminary data.</text>
</comment>
<sequence>MVPEQTLSEHHQLYCGGYGGSYTEEEYYETAAGLLGGSDLVDLSAAHNPMAEDESRTTTTTNTTSASLNNNNNEAAASSSKDVGGGAEDDASWLQLSIGASPKTNTRRGGVGLVELDLLPPSGSGEGERVISQENTRVPVAATPLAPIFHLPQPLPRQVPPFLFQAAAGSGSSTVVPPPPPPYHQEINWALRPTVLNMGTNNSSSSSTSSSNYLPTFMQLGSYFARSPFQLQSGGVNVAGPSSDFRAIDPPRRPHSGIWFSLQASQNQAKEPFLPQIPKSYLRIRDGRMTVRLLMKYLVNKLRLDSESEVEITCRGQQLLPFLTLQHVRDNIWNPRDALTLLSDSSTTDHLMVLQYGRIA</sequence>
<accession>A0A7J7DJY8</accession>
<name>A0A7J7DJY8_TRIWF</name>
<organism evidence="2 3">
    <name type="scientific">Tripterygium wilfordii</name>
    <name type="common">Thunder God vine</name>
    <dbReference type="NCBI Taxonomy" id="458696"/>
    <lineage>
        <taxon>Eukaryota</taxon>
        <taxon>Viridiplantae</taxon>
        <taxon>Streptophyta</taxon>
        <taxon>Embryophyta</taxon>
        <taxon>Tracheophyta</taxon>
        <taxon>Spermatophyta</taxon>
        <taxon>Magnoliopsida</taxon>
        <taxon>eudicotyledons</taxon>
        <taxon>Gunneridae</taxon>
        <taxon>Pentapetalae</taxon>
        <taxon>rosids</taxon>
        <taxon>fabids</taxon>
        <taxon>Celastrales</taxon>
        <taxon>Celastraceae</taxon>
        <taxon>Tripterygium</taxon>
    </lineage>
</organism>
<protein>
    <recommendedName>
        <fullName evidence="4">RING finger protein</fullName>
    </recommendedName>
</protein>
<evidence type="ECO:0000313" key="3">
    <source>
        <dbReference type="Proteomes" id="UP000593562"/>
    </source>
</evidence>
<dbReference type="EMBL" id="JAAARO010000006">
    <property type="protein sequence ID" value="KAF5746386.1"/>
    <property type="molecule type" value="Genomic_DNA"/>
</dbReference>
<dbReference type="PANTHER" id="PTHR47290">
    <property type="entry name" value="RING FINGER PROTEIN"/>
    <property type="match status" value="1"/>
</dbReference>
<gene>
    <name evidence="2" type="ORF">HS088_TW06G00557</name>
</gene>
<feature type="region of interest" description="Disordered" evidence="1">
    <location>
        <begin position="49"/>
        <end position="88"/>
    </location>
</feature>
<proteinExistence type="predicted"/>
<evidence type="ECO:0000313" key="2">
    <source>
        <dbReference type="EMBL" id="KAF5746386.1"/>
    </source>
</evidence>
<reference evidence="2 3" key="1">
    <citation type="journal article" date="2020" name="Nat. Commun.">
        <title>Genome of Tripterygium wilfordii and identification of cytochrome P450 involved in triptolide biosynthesis.</title>
        <authorList>
            <person name="Tu L."/>
            <person name="Su P."/>
            <person name="Zhang Z."/>
            <person name="Gao L."/>
            <person name="Wang J."/>
            <person name="Hu T."/>
            <person name="Zhou J."/>
            <person name="Zhang Y."/>
            <person name="Zhao Y."/>
            <person name="Liu Y."/>
            <person name="Song Y."/>
            <person name="Tong Y."/>
            <person name="Lu Y."/>
            <person name="Yang J."/>
            <person name="Xu C."/>
            <person name="Jia M."/>
            <person name="Peters R.J."/>
            <person name="Huang L."/>
            <person name="Gao W."/>
        </authorList>
    </citation>
    <scope>NUCLEOTIDE SEQUENCE [LARGE SCALE GENOMIC DNA]</scope>
    <source>
        <strain evidence="3">cv. XIE 37</strain>
        <tissue evidence="2">Leaf</tissue>
    </source>
</reference>
<dbReference type="Proteomes" id="UP000593562">
    <property type="component" value="Unassembled WGS sequence"/>
</dbReference>
<dbReference type="InParanoid" id="A0A7J7DJY8"/>
<dbReference type="Gene3D" id="3.10.20.90">
    <property type="entry name" value="Phosphatidylinositol 3-kinase Catalytic Subunit, Chain A, domain 1"/>
    <property type="match status" value="1"/>
</dbReference>